<feature type="signal peptide" evidence="1">
    <location>
        <begin position="1"/>
        <end position="19"/>
    </location>
</feature>
<comment type="caution">
    <text evidence="2">The sequence shown here is derived from an EMBL/GenBank/DDBJ whole genome shotgun (WGS) entry which is preliminary data.</text>
</comment>
<feature type="chain" id="PRO_5045607592" description="Extracellular endo-alpha-(1-&gt;5)-L-arabinanase C-terminal domain-containing protein" evidence="1">
    <location>
        <begin position="20"/>
        <end position="122"/>
    </location>
</feature>
<sequence>MKKLVFVCMFLGFVTQAFAQLNEKELIGTWKYNVSTDQGPLTGTLNFAEEKGKLAGKVVSSDGQSWTMKSLEIKEAHTVNFEVTPQGETFKSSLNFKEDTFTGMTGPAHTQYKVTGERKKEL</sequence>
<name>A0ABU3L3A3_9FLAO</name>
<organism evidence="2 3">
    <name type="scientific">Pricia mediterranea</name>
    <dbReference type="NCBI Taxonomy" id="3076079"/>
    <lineage>
        <taxon>Bacteria</taxon>
        <taxon>Pseudomonadati</taxon>
        <taxon>Bacteroidota</taxon>
        <taxon>Flavobacteriia</taxon>
        <taxon>Flavobacteriales</taxon>
        <taxon>Flavobacteriaceae</taxon>
        <taxon>Pricia</taxon>
    </lineage>
</organism>
<protein>
    <recommendedName>
        <fullName evidence="4">Extracellular endo-alpha-(1-&gt;5)-L-arabinanase C-terminal domain-containing protein</fullName>
    </recommendedName>
</protein>
<keyword evidence="3" id="KW-1185">Reference proteome</keyword>
<dbReference type="RefSeq" id="WP_314013435.1">
    <property type="nucleotide sequence ID" value="NZ_JAVTTP010000001.1"/>
</dbReference>
<accession>A0ABU3L3A3</accession>
<reference evidence="2 3" key="1">
    <citation type="submission" date="2023-09" db="EMBL/GenBank/DDBJ databases">
        <title>Novel taxa isolated from Blanes Bay.</title>
        <authorList>
            <person name="Rey-Velasco X."/>
            <person name="Lucena T."/>
        </authorList>
    </citation>
    <scope>NUCLEOTIDE SEQUENCE [LARGE SCALE GENOMIC DNA]</scope>
    <source>
        <strain evidence="2 3">S334</strain>
    </source>
</reference>
<gene>
    <name evidence="2" type="ORF">RQM65_06105</name>
</gene>
<evidence type="ECO:0000313" key="2">
    <source>
        <dbReference type="EMBL" id="MDT7828230.1"/>
    </source>
</evidence>
<keyword evidence="1" id="KW-0732">Signal</keyword>
<dbReference type="Proteomes" id="UP001250656">
    <property type="component" value="Unassembled WGS sequence"/>
</dbReference>
<proteinExistence type="predicted"/>
<evidence type="ECO:0008006" key="4">
    <source>
        <dbReference type="Google" id="ProtNLM"/>
    </source>
</evidence>
<dbReference type="EMBL" id="JAVTTP010000001">
    <property type="protein sequence ID" value="MDT7828230.1"/>
    <property type="molecule type" value="Genomic_DNA"/>
</dbReference>
<evidence type="ECO:0000256" key="1">
    <source>
        <dbReference type="SAM" id="SignalP"/>
    </source>
</evidence>
<evidence type="ECO:0000313" key="3">
    <source>
        <dbReference type="Proteomes" id="UP001250656"/>
    </source>
</evidence>